<dbReference type="AlphaFoldDB" id="A0A5M9WNB3"/>
<dbReference type="Proteomes" id="UP000323664">
    <property type="component" value="Unassembled WGS sequence"/>
</dbReference>
<comment type="caution">
    <text evidence="1">The sequence shown here is derived from an EMBL/GenBank/DDBJ whole genome shotgun (WGS) entry which is preliminary data.</text>
</comment>
<sequence>MSISSFILFECKKSPLAYNLLNMIKTFCTEEDLFFDSDDEKYDIEGALKYTRIYISDKPFNEDSRTISFSLYDEPYDFQIVTFDWDNMKNEYFKAIVSDDFDENEDLLFQVLLAFLSEFPDAKVWIEEEWFYTLGDLKRIKNSYNSSWCYMDPRNI</sequence>
<accession>A0A5M9WNB3</accession>
<dbReference type="OrthoDB" id="2595219at2"/>
<dbReference type="RefSeq" id="WP_123062977.1">
    <property type="nucleotide sequence ID" value="NZ_RIAS01000002.1"/>
</dbReference>
<protein>
    <submittedName>
        <fullName evidence="1">Uncharacterized protein</fullName>
    </submittedName>
</protein>
<organism evidence="1 2">
    <name type="scientific">Paenibacillus amylolyticus</name>
    <dbReference type="NCBI Taxonomy" id="1451"/>
    <lineage>
        <taxon>Bacteria</taxon>
        <taxon>Bacillati</taxon>
        <taxon>Bacillota</taxon>
        <taxon>Bacilli</taxon>
        <taxon>Bacillales</taxon>
        <taxon>Paenibacillaceae</taxon>
        <taxon>Paenibacillus</taxon>
    </lineage>
</organism>
<reference evidence="1 2" key="1">
    <citation type="journal article" date="2019" name="J. Ind. Microbiol. Biotechnol.">
        <title>Paenibacillus amylolyticus 27C64 has a diverse set of carbohydrate-active enzymes and complete pectin deconstruction system.</title>
        <authorList>
            <person name="Keggi C."/>
            <person name="Doran-Peterson J."/>
        </authorList>
    </citation>
    <scope>NUCLEOTIDE SEQUENCE [LARGE SCALE GENOMIC DNA]</scope>
    <source>
        <strain evidence="1 2">27C64</strain>
    </source>
</reference>
<dbReference type="EMBL" id="RIAS01000002">
    <property type="protein sequence ID" value="KAA8783074.1"/>
    <property type="molecule type" value="Genomic_DNA"/>
</dbReference>
<proteinExistence type="predicted"/>
<name>A0A5M9WNB3_PAEAM</name>
<evidence type="ECO:0000313" key="2">
    <source>
        <dbReference type="Proteomes" id="UP000323664"/>
    </source>
</evidence>
<gene>
    <name evidence="1" type="ORF">EC604_04350</name>
</gene>
<evidence type="ECO:0000313" key="1">
    <source>
        <dbReference type="EMBL" id="KAA8783074.1"/>
    </source>
</evidence>